<dbReference type="InterPro" id="IPR050515">
    <property type="entry name" value="Beta-lactam/transpept"/>
</dbReference>
<dbReference type="InterPro" id="IPR012338">
    <property type="entry name" value="Beta-lactam/transpept-like"/>
</dbReference>
<feature type="transmembrane region" description="Helical" evidence="8">
    <location>
        <begin position="42"/>
        <end position="62"/>
    </location>
</feature>
<dbReference type="PANTHER" id="PTHR30627">
    <property type="entry name" value="PEPTIDOGLYCAN D,D-TRANSPEPTIDASE"/>
    <property type="match status" value="1"/>
</dbReference>
<dbReference type="GO" id="GO:0005886">
    <property type="term" value="C:plasma membrane"/>
    <property type="evidence" value="ECO:0007669"/>
    <property type="project" value="TreeGrafter"/>
</dbReference>
<dbReference type="GO" id="GO:0046677">
    <property type="term" value="P:response to antibiotic"/>
    <property type="evidence" value="ECO:0007669"/>
    <property type="project" value="UniProtKB-KW"/>
</dbReference>
<keyword evidence="10" id="KW-0132">Cell division</keyword>
<protein>
    <recommendedName>
        <fullName evidence="3">beta-lactamase</fullName>
        <ecNumber evidence="3">3.5.2.6</ecNumber>
    </recommendedName>
</protein>
<dbReference type="GO" id="GO:0071555">
    <property type="term" value="P:cell wall organization"/>
    <property type="evidence" value="ECO:0007669"/>
    <property type="project" value="TreeGrafter"/>
</dbReference>
<keyword evidence="8" id="KW-1133">Transmembrane helix</keyword>
<evidence type="ECO:0000256" key="5">
    <source>
        <dbReference type="ARBA" id="ARBA00022729"/>
    </source>
</evidence>
<keyword evidence="6" id="KW-0378">Hydrolase</keyword>
<dbReference type="InterPro" id="IPR005311">
    <property type="entry name" value="PBP_dimer"/>
</dbReference>
<dbReference type="EMBL" id="MTKQ01000018">
    <property type="protein sequence ID" value="RWX49181.1"/>
    <property type="molecule type" value="Genomic_DNA"/>
</dbReference>
<proteinExistence type="inferred from homology"/>
<evidence type="ECO:0000256" key="1">
    <source>
        <dbReference type="ARBA" id="ARBA00001526"/>
    </source>
</evidence>
<dbReference type="Pfam" id="PF03717">
    <property type="entry name" value="PBP_dimer"/>
    <property type="match status" value="1"/>
</dbReference>
<dbReference type="GO" id="GO:0051301">
    <property type="term" value="P:cell division"/>
    <property type="evidence" value="ECO:0007669"/>
    <property type="project" value="UniProtKB-KW"/>
</dbReference>
<keyword evidence="7" id="KW-0046">Antibiotic resistance</keyword>
<feature type="domain" description="PASTA" evidence="9">
    <location>
        <begin position="595"/>
        <end position="652"/>
    </location>
</feature>
<keyword evidence="4" id="KW-0645">Protease</keyword>
<dbReference type="GO" id="GO:0004180">
    <property type="term" value="F:carboxypeptidase activity"/>
    <property type="evidence" value="ECO:0007669"/>
    <property type="project" value="UniProtKB-KW"/>
</dbReference>
<evidence type="ECO:0000256" key="2">
    <source>
        <dbReference type="ARBA" id="ARBA00007898"/>
    </source>
</evidence>
<dbReference type="SUPFAM" id="SSF56519">
    <property type="entry name" value="Penicillin binding protein dimerisation domain"/>
    <property type="match status" value="1"/>
</dbReference>
<dbReference type="SUPFAM" id="SSF56601">
    <property type="entry name" value="beta-lactamase/transpeptidase-like"/>
    <property type="match status" value="1"/>
</dbReference>
<comment type="similarity">
    <text evidence="2">Belongs to the class-D beta-lactamase family.</text>
</comment>
<evidence type="ECO:0000256" key="6">
    <source>
        <dbReference type="ARBA" id="ARBA00022801"/>
    </source>
</evidence>
<evidence type="ECO:0000256" key="4">
    <source>
        <dbReference type="ARBA" id="ARBA00022645"/>
    </source>
</evidence>
<evidence type="ECO:0000259" key="9">
    <source>
        <dbReference type="PROSITE" id="PS51178"/>
    </source>
</evidence>
<dbReference type="AlphaFoldDB" id="A0A3S3UDC2"/>
<dbReference type="PROSITE" id="PS51178">
    <property type="entry name" value="PASTA"/>
    <property type="match status" value="1"/>
</dbReference>
<comment type="catalytic activity">
    <reaction evidence="1">
        <text>a beta-lactam + H2O = a substituted beta-amino acid</text>
        <dbReference type="Rhea" id="RHEA:20401"/>
        <dbReference type="ChEBI" id="CHEBI:15377"/>
        <dbReference type="ChEBI" id="CHEBI:35627"/>
        <dbReference type="ChEBI" id="CHEBI:140347"/>
        <dbReference type="EC" id="3.5.2.6"/>
    </reaction>
</comment>
<keyword evidence="8" id="KW-0472">Membrane</keyword>
<keyword evidence="10" id="KW-0131">Cell cycle</keyword>
<comment type="caution">
    <text evidence="10">The sequence shown here is derived from an EMBL/GenBank/DDBJ whole genome shotgun (WGS) entry which is preliminary data.</text>
</comment>
<dbReference type="Gene3D" id="3.40.710.10">
    <property type="entry name" value="DD-peptidase/beta-lactamase superfamily"/>
    <property type="match status" value="1"/>
</dbReference>
<dbReference type="InterPro" id="IPR005543">
    <property type="entry name" value="PASTA_dom"/>
</dbReference>
<organism evidence="10 11">
    <name type="scientific">Candidatus Electrothrix marina</name>
    <dbReference type="NCBI Taxonomy" id="1859130"/>
    <lineage>
        <taxon>Bacteria</taxon>
        <taxon>Pseudomonadati</taxon>
        <taxon>Thermodesulfobacteriota</taxon>
        <taxon>Desulfobulbia</taxon>
        <taxon>Desulfobulbales</taxon>
        <taxon>Desulfobulbaceae</taxon>
        <taxon>Candidatus Electrothrix</taxon>
    </lineage>
</organism>
<dbReference type="PANTHER" id="PTHR30627:SF6">
    <property type="entry name" value="BETA-LACTAMASE YBXI-RELATED"/>
    <property type="match status" value="1"/>
</dbReference>
<dbReference type="Gene3D" id="3.90.1310.10">
    <property type="entry name" value="Penicillin-binding protein 2a (Domain 2)"/>
    <property type="match status" value="1"/>
</dbReference>
<dbReference type="EC" id="3.5.2.6" evidence="3"/>
<sequence>MMERFKRLFRPLLDKKKKSVSVSGYTYTLPGRPLREERRKGLCLVALTVLLVVILVRMIFFLPFSLQLLRDMAGLVKLPVGISEVIEQEGPIDESFPEQQDRPILRGTIYDRNMEEMSVSYRLFSLLVQPAEFADRDLVADRLAPILAMEKQLILQRLQYTDGIIELADNLEIRQVEEVEELHLPGIHCRPVEVRYYPDHAVAGQLLGFVSGNAGLSGVEALYDAVLEPGEFRQINIPAVNFSGHDALGKTVADIVLTIDMELQRQLDKALEEYRKRKGASSGSAVAIDPDSGRILALVSQPGFDPNYFWQTDEQKAHRALFAARYDQKLIRPLLAQAAATFEVGMDRKVLPVAVSVPDYGLSEELLQEYWLRLDLGRLIPDFLPVSSSRKGAFSEEIHAADMSGLLSPVQMVYGLATLLNSGRRVEPWFLNGLYDYTEERFFLRDFKASPGERILSPVQGIRLRREMLGDSLSSEEGGFLFADIASTVSEQNGLSVHHIQDLLLAAVPREQPEVLLLFTVDYGTLGPRPPEVESRDLNGLLGLGRNLLPVLVGYGGSVETFAEPLPEKNPGNLRRYFFSRKLSAAEVKENLVHAEPLMPSLIGLSLRKGLQQINRYNINVRIQGSGRIVGQIPAVGEPLTETEICELILEKEHDEHD</sequence>
<dbReference type="InterPro" id="IPR036138">
    <property type="entry name" value="PBP_dimer_sf"/>
</dbReference>
<evidence type="ECO:0000313" key="11">
    <source>
        <dbReference type="Proteomes" id="UP000286862"/>
    </source>
</evidence>
<keyword evidence="5" id="KW-0732">Signal</keyword>
<dbReference type="GO" id="GO:0008800">
    <property type="term" value="F:beta-lactamase activity"/>
    <property type="evidence" value="ECO:0007669"/>
    <property type="project" value="UniProtKB-EC"/>
</dbReference>
<dbReference type="Proteomes" id="UP000286862">
    <property type="component" value="Unassembled WGS sequence"/>
</dbReference>
<evidence type="ECO:0000256" key="7">
    <source>
        <dbReference type="ARBA" id="ARBA00023251"/>
    </source>
</evidence>
<dbReference type="SUPFAM" id="SSF54184">
    <property type="entry name" value="Penicillin-binding protein 2x (pbp-2x), c-terminal domain"/>
    <property type="match status" value="1"/>
</dbReference>
<keyword evidence="8" id="KW-0812">Transmembrane</keyword>
<gene>
    <name evidence="10" type="ORF">VT99_10182</name>
</gene>
<name>A0A3S3UDC2_9BACT</name>
<evidence type="ECO:0000256" key="3">
    <source>
        <dbReference type="ARBA" id="ARBA00012865"/>
    </source>
</evidence>
<dbReference type="GO" id="GO:0008658">
    <property type="term" value="F:penicillin binding"/>
    <property type="evidence" value="ECO:0007669"/>
    <property type="project" value="InterPro"/>
</dbReference>
<evidence type="ECO:0000256" key="8">
    <source>
        <dbReference type="SAM" id="Phobius"/>
    </source>
</evidence>
<keyword evidence="4" id="KW-0121">Carboxypeptidase</keyword>
<accession>A0A3S3UDC2</accession>
<reference evidence="10 11" key="1">
    <citation type="submission" date="2017-01" db="EMBL/GenBank/DDBJ databases">
        <title>The cable genome- insights into the physiology and evolution of filamentous bacteria capable of sulfide oxidation via long distance electron transfer.</title>
        <authorList>
            <person name="Schreiber L."/>
            <person name="Bjerg J.T."/>
            <person name="Boggild A."/>
            <person name="Van De Vossenberg J."/>
            <person name="Meysman F."/>
            <person name="Nielsen L.P."/>
            <person name="Schramm A."/>
            <person name="Kjeldsen K.U."/>
        </authorList>
    </citation>
    <scope>NUCLEOTIDE SEQUENCE [LARGE SCALE GENOMIC DNA]</scope>
    <source>
        <strain evidence="10">A2</strain>
    </source>
</reference>
<evidence type="ECO:0000313" key="10">
    <source>
        <dbReference type="EMBL" id="RWX49181.1"/>
    </source>
</evidence>